<feature type="transmembrane region" description="Helical" evidence="1">
    <location>
        <begin position="251"/>
        <end position="270"/>
    </location>
</feature>
<keyword evidence="1" id="KW-0812">Transmembrane</keyword>
<keyword evidence="1" id="KW-0472">Membrane</keyword>
<name>T1KGM3_TETUR</name>
<feature type="transmembrane region" description="Helical" evidence="1">
    <location>
        <begin position="529"/>
        <end position="554"/>
    </location>
</feature>
<evidence type="ECO:0000313" key="3">
    <source>
        <dbReference type="EnsemblMetazoa" id="tetur11g01310.1"/>
    </source>
</evidence>
<dbReference type="eggNOG" id="KOG3700">
    <property type="taxonomic scope" value="Eukaryota"/>
</dbReference>
<dbReference type="InterPro" id="IPR002656">
    <property type="entry name" value="Acyl_transf_3_dom"/>
</dbReference>
<feature type="transmembrane region" description="Helical" evidence="1">
    <location>
        <begin position="483"/>
        <end position="509"/>
    </location>
</feature>
<feature type="transmembrane region" description="Helical" evidence="1">
    <location>
        <begin position="418"/>
        <end position="439"/>
    </location>
</feature>
<dbReference type="PANTHER" id="PTHR11161:SF0">
    <property type="entry name" value="O-ACYLTRANSFERASE LIKE PROTEIN"/>
    <property type="match status" value="1"/>
</dbReference>
<dbReference type="EMBL" id="CAEY01000067">
    <property type="status" value="NOT_ANNOTATED_CDS"/>
    <property type="molecule type" value="Genomic_DNA"/>
</dbReference>
<dbReference type="Pfam" id="PF01757">
    <property type="entry name" value="Acyl_transf_3"/>
    <property type="match status" value="1"/>
</dbReference>
<protein>
    <recommendedName>
        <fullName evidence="2">Acyltransferase 3 domain-containing protein</fullName>
    </recommendedName>
</protein>
<accession>T1KGM3</accession>
<organism evidence="3 4">
    <name type="scientific">Tetranychus urticae</name>
    <name type="common">Two-spotted spider mite</name>
    <dbReference type="NCBI Taxonomy" id="32264"/>
    <lineage>
        <taxon>Eukaryota</taxon>
        <taxon>Metazoa</taxon>
        <taxon>Ecdysozoa</taxon>
        <taxon>Arthropoda</taxon>
        <taxon>Chelicerata</taxon>
        <taxon>Arachnida</taxon>
        <taxon>Acari</taxon>
        <taxon>Acariformes</taxon>
        <taxon>Trombidiformes</taxon>
        <taxon>Prostigmata</taxon>
        <taxon>Eleutherengona</taxon>
        <taxon>Raphignathae</taxon>
        <taxon>Tetranychoidea</taxon>
        <taxon>Tetranychidae</taxon>
        <taxon>Tetranychus</taxon>
    </lineage>
</organism>
<feature type="transmembrane region" description="Helical" evidence="1">
    <location>
        <begin position="380"/>
        <end position="406"/>
    </location>
</feature>
<reference evidence="3" key="2">
    <citation type="submission" date="2015-06" db="UniProtKB">
        <authorList>
            <consortium name="EnsemblMetazoa"/>
        </authorList>
    </citation>
    <scope>IDENTIFICATION</scope>
</reference>
<feature type="transmembrane region" description="Helical" evidence="1">
    <location>
        <begin position="451"/>
        <end position="471"/>
    </location>
</feature>
<sequence length="600" mass="68763">MDIKAALDENIDVARRPSNIPEDSVVWGRALREFWSRNSLLSFRYGLCIPSACHKEEITEIANYLAEPTGMEVNVNYCQTKQGWTADKTQITIIVILTVIMVLVITGTILEMILSYKSEKKIFIGDERSWKHFLLSFSLKRNTKKLLDSAKKPYSSPLRHLDGIRFFSVTWIIMGHTYFYTDFVHYHHYRRLKHIQEIDDDFIFMPIANFTLSVNTFFFISGLLVVYANWKKLTVSEGKISITDFFIHKVWRIWPPYLATIGLVLIMPLIGSGPLWPQAVENTAKLCRQNWWTNILFLNNFLPPDQLCLLHTWFLAAHMQFHLFSAIILYILYRFPKLTITILSFFTILAGAGVYIYTVINNLRWPTVIADAVFTDYSQQILTLYIMPYNHLGSYLVGIVGGYYLVKYKNSMISTRTQAIAWIASLSVMSLIIFAPHAAFAGTMPGLTEAAVYLSVHRTAWAIALGWLVFACSTERGGFINSLLSWPAFGPLSNLSYLAYLVHPLLMLFHTGRTRERVYFGHYELFNTFLARTVMAFVLAYILYVTVELPFAALEKYIFHKKPKARPETAEYRANGPVFAIVGKNIPHLTSSKKVTSDSV</sequence>
<dbReference type="GO" id="GO:0016747">
    <property type="term" value="F:acyltransferase activity, transferring groups other than amino-acyl groups"/>
    <property type="evidence" value="ECO:0007669"/>
    <property type="project" value="InterPro"/>
</dbReference>
<evidence type="ECO:0000259" key="2">
    <source>
        <dbReference type="Pfam" id="PF01757"/>
    </source>
</evidence>
<keyword evidence="4" id="KW-1185">Reference proteome</keyword>
<feature type="transmembrane region" description="Helical" evidence="1">
    <location>
        <begin position="310"/>
        <end position="333"/>
    </location>
</feature>
<reference evidence="4" key="1">
    <citation type="submission" date="2011-08" db="EMBL/GenBank/DDBJ databases">
        <authorList>
            <person name="Rombauts S."/>
        </authorList>
    </citation>
    <scope>NUCLEOTIDE SEQUENCE</scope>
    <source>
        <strain evidence="4">London</strain>
    </source>
</reference>
<dbReference type="AlphaFoldDB" id="T1KGM3"/>
<dbReference type="PANTHER" id="PTHR11161">
    <property type="entry name" value="O-ACYLTRANSFERASE"/>
    <property type="match status" value="1"/>
</dbReference>
<proteinExistence type="predicted"/>
<feature type="domain" description="Acyltransferase 3" evidence="2">
    <location>
        <begin position="161"/>
        <end position="544"/>
    </location>
</feature>
<dbReference type="InterPro" id="IPR052728">
    <property type="entry name" value="O2_lipid_transport_reg"/>
</dbReference>
<dbReference type="Proteomes" id="UP000015104">
    <property type="component" value="Unassembled WGS sequence"/>
</dbReference>
<evidence type="ECO:0000256" key="1">
    <source>
        <dbReference type="SAM" id="Phobius"/>
    </source>
</evidence>
<feature type="transmembrane region" description="Helical" evidence="1">
    <location>
        <begin position="203"/>
        <end position="230"/>
    </location>
</feature>
<feature type="transmembrane region" description="Helical" evidence="1">
    <location>
        <begin position="340"/>
        <end position="360"/>
    </location>
</feature>
<dbReference type="HOGENOM" id="CLU_007874_2_2_1"/>
<evidence type="ECO:0000313" key="4">
    <source>
        <dbReference type="Proteomes" id="UP000015104"/>
    </source>
</evidence>
<keyword evidence="1" id="KW-1133">Transmembrane helix</keyword>
<feature type="transmembrane region" description="Helical" evidence="1">
    <location>
        <begin position="91"/>
        <end position="114"/>
    </location>
</feature>
<dbReference type="EnsemblMetazoa" id="tetur11g01310.1">
    <property type="protein sequence ID" value="tetur11g01310.1"/>
    <property type="gene ID" value="tetur11g01310"/>
</dbReference>